<accession>A0A7K1GCJ3</accession>
<dbReference type="Proteomes" id="UP000447545">
    <property type="component" value="Unassembled WGS sequence"/>
</dbReference>
<evidence type="ECO:0000313" key="3">
    <source>
        <dbReference type="Proteomes" id="UP000447545"/>
    </source>
</evidence>
<dbReference type="RefSeq" id="WP_155089016.1">
    <property type="nucleotide sequence ID" value="NZ_WJYA01000005.1"/>
</dbReference>
<organism evidence="2 3">
    <name type="scientific">Winogradskyella ouciana</name>
    <dbReference type="NCBI Taxonomy" id="2608631"/>
    <lineage>
        <taxon>Bacteria</taxon>
        <taxon>Pseudomonadati</taxon>
        <taxon>Bacteroidota</taxon>
        <taxon>Flavobacteriia</taxon>
        <taxon>Flavobacteriales</taxon>
        <taxon>Flavobacteriaceae</taxon>
        <taxon>Winogradskyella</taxon>
    </lineage>
</organism>
<feature type="domain" description="Protein NO VEIN C-terminal" evidence="1">
    <location>
        <begin position="155"/>
        <end position="237"/>
    </location>
</feature>
<sequence length="274" mass="31633">MFSVSTIYSAKDFLCLASKNTLTTSEFLLSFKKYQFDTATNVLKLVTECGWIHLGIDGQIKLSKRGEVISKLNYRSALVKQLEDMILIYNPNWASFLTKGRSETIRFLPDEPKQCFKEAGFMGDLTSELIDVWDRLSLAYRNYSNKQKLETGRIGERLSLEYETKRTGIRPTWQAIESNLSGYDLLSTVSKEDKSFLLIEVKSSTSKLNYAKFYLTKNEWKVALSSENYILHLWVLHSQTEHYIIPFKNLEEHISQNKGDGEWESVCIPFKSVL</sequence>
<name>A0A7K1GCJ3_9FLAO</name>
<evidence type="ECO:0000313" key="2">
    <source>
        <dbReference type="EMBL" id="MTE27022.1"/>
    </source>
</evidence>
<dbReference type="InterPro" id="IPR024975">
    <property type="entry name" value="NOV_C"/>
</dbReference>
<proteinExistence type="predicted"/>
<comment type="caution">
    <text evidence="2">The sequence shown here is derived from an EMBL/GenBank/DDBJ whole genome shotgun (WGS) entry which is preliminary data.</text>
</comment>
<gene>
    <name evidence="2" type="ORF">F1003_08805</name>
</gene>
<protein>
    <submittedName>
        <fullName evidence="2">DUF3883 domain-containing protein</fullName>
    </submittedName>
</protein>
<dbReference type="AlphaFoldDB" id="A0A7K1GCJ3"/>
<keyword evidence="3" id="KW-1185">Reference proteome</keyword>
<evidence type="ECO:0000259" key="1">
    <source>
        <dbReference type="Pfam" id="PF13020"/>
    </source>
</evidence>
<reference evidence="2 3" key="1">
    <citation type="submission" date="2019-11" db="EMBL/GenBank/DDBJ databases">
        <title>Winogradskyella ouciana sp. nov., isolated from the hadal seawater of the Mariana Trench.</title>
        <authorList>
            <person name="Liu R."/>
        </authorList>
    </citation>
    <scope>NUCLEOTIDE SEQUENCE [LARGE SCALE GENOMIC DNA]</scope>
    <source>
        <strain evidence="2 3">ZXX205</strain>
    </source>
</reference>
<dbReference type="EMBL" id="WJYA01000005">
    <property type="protein sequence ID" value="MTE27022.1"/>
    <property type="molecule type" value="Genomic_DNA"/>
</dbReference>
<dbReference type="Pfam" id="PF13020">
    <property type="entry name" value="NOV_C"/>
    <property type="match status" value="1"/>
</dbReference>